<protein>
    <recommendedName>
        <fullName evidence="5">Beta/gamma crystallin 'Greek key' domain-containing protein</fullName>
    </recommendedName>
</protein>
<evidence type="ECO:0000259" key="5">
    <source>
        <dbReference type="PROSITE" id="PS50915"/>
    </source>
</evidence>
<feature type="region of interest" description="Disordered" evidence="3">
    <location>
        <begin position="477"/>
        <end position="501"/>
    </location>
</feature>
<feature type="compositionally biased region" description="Polar residues" evidence="3">
    <location>
        <begin position="489"/>
        <end position="501"/>
    </location>
</feature>
<feature type="signal peptide" evidence="4">
    <location>
        <begin position="1"/>
        <end position="27"/>
    </location>
</feature>
<dbReference type="InterPro" id="IPR009291">
    <property type="entry name" value="Vps62"/>
</dbReference>
<dbReference type="InterPro" id="IPR011024">
    <property type="entry name" value="G_crystallin-like"/>
</dbReference>
<feature type="domain" description="Beta/gamma crystallin 'Greek key'" evidence="5">
    <location>
        <begin position="37"/>
        <end position="80"/>
    </location>
</feature>
<feature type="chain" id="PRO_5039730443" description="Beta/gamma crystallin 'Greek key' domain-containing protein" evidence="4">
    <location>
        <begin position="28"/>
        <end position="501"/>
    </location>
</feature>
<dbReference type="Pfam" id="PF06101">
    <property type="entry name" value="Vps62"/>
    <property type="match status" value="1"/>
</dbReference>
<evidence type="ECO:0000313" key="6">
    <source>
        <dbReference type="EMBL" id="GGG87191.1"/>
    </source>
</evidence>
<keyword evidence="2" id="KW-0677">Repeat</keyword>
<evidence type="ECO:0000256" key="2">
    <source>
        <dbReference type="ARBA" id="ARBA00022737"/>
    </source>
</evidence>
<dbReference type="Proteomes" id="UP000600247">
    <property type="component" value="Unassembled WGS sequence"/>
</dbReference>
<proteinExistence type="inferred from homology"/>
<sequence>MKLKSGMTKRWASVMAAVLFVTSLAAAGSTAKVSAAGPVTIYRDGNFSGVSQELTAGFYNVNELKAVVGNDQISSVRVSPGYRVTLYKDYNFSGGSKVITADTEWLDDFNDEVSSLKVEVIGGPHKPVTVYANAPYGGLEQEFDVGSYNVEALNVVGNDQISAMRVAPGYKVTLYKNSNFSGDSKVYTSDAIYLDGFNDVVSSLKVEAISPLDATAVAVPGNAYSESSKRELLQTFAPRIWFAQGEVYFPSSVEYTFPYVDRYLNPSSGKYELKTKTELNPYDKKLPYFQGDLANAPIYSFWVEKEYGNVDLVYFQFSAYDLGKTVVGQEFGNHVGDFERVTVRLAKFEHEGTKYLKPVQVYYGAHSFGTTYNWNEVDKISGTHPVAYSAFGSHGMWKDQGSHVYQNIVVAQLTDVTNQGTAWDTWNRVQAFEYFPLQSTGVGLGNPWPTWLNKDYTNPNSGAIYRFGNPSQGSLFGQPLLAGGPSGPQEKTSLTSDVILD</sequence>
<dbReference type="EMBL" id="BMHY01000017">
    <property type="protein sequence ID" value="GGG87191.1"/>
    <property type="molecule type" value="Genomic_DNA"/>
</dbReference>
<evidence type="ECO:0000256" key="4">
    <source>
        <dbReference type="SAM" id="SignalP"/>
    </source>
</evidence>
<evidence type="ECO:0000313" key="7">
    <source>
        <dbReference type="Proteomes" id="UP000600247"/>
    </source>
</evidence>
<evidence type="ECO:0000256" key="3">
    <source>
        <dbReference type="SAM" id="MobiDB-lite"/>
    </source>
</evidence>
<comment type="caution">
    <text evidence="6">The sequence shown here is derived from an EMBL/GenBank/DDBJ whole genome shotgun (WGS) entry which is preliminary data.</text>
</comment>
<keyword evidence="4" id="KW-0732">Signal</keyword>
<dbReference type="PANTHER" id="PTHR48174:SF5">
    <property type="entry name" value="VACUOLAR PROTEIN SORTING-ASSOCIATED PROTEIN 62"/>
    <property type="match status" value="1"/>
</dbReference>
<dbReference type="PROSITE" id="PS50915">
    <property type="entry name" value="CRYSTALLIN_BETA_GAMMA"/>
    <property type="match status" value="2"/>
</dbReference>
<dbReference type="SUPFAM" id="SSF49695">
    <property type="entry name" value="gamma-Crystallin-like"/>
    <property type="match status" value="2"/>
</dbReference>
<comment type="similarity">
    <text evidence="1">Belongs to the beta/gamma-crystallin family.</text>
</comment>
<dbReference type="AlphaFoldDB" id="A0A917HRM8"/>
<evidence type="ECO:0000256" key="1">
    <source>
        <dbReference type="ARBA" id="ARBA00009646"/>
    </source>
</evidence>
<organism evidence="6 7">
    <name type="scientific">Paenibacillus radicis</name>
    <name type="common">ex Gao et al. 2016</name>
    <dbReference type="NCBI Taxonomy" id="1737354"/>
    <lineage>
        <taxon>Bacteria</taxon>
        <taxon>Bacillati</taxon>
        <taxon>Bacillota</taxon>
        <taxon>Bacilli</taxon>
        <taxon>Bacillales</taxon>
        <taxon>Paenibacillaceae</taxon>
        <taxon>Paenibacillus</taxon>
    </lineage>
</organism>
<feature type="domain" description="Beta/gamma crystallin 'Greek key'" evidence="5">
    <location>
        <begin position="170"/>
        <end position="208"/>
    </location>
</feature>
<dbReference type="RefSeq" id="WP_188892591.1">
    <property type="nucleotide sequence ID" value="NZ_BMHY01000017.1"/>
</dbReference>
<dbReference type="SMART" id="SM00247">
    <property type="entry name" value="XTALbg"/>
    <property type="match status" value="2"/>
</dbReference>
<keyword evidence="7" id="KW-1185">Reference proteome</keyword>
<dbReference type="InterPro" id="IPR001064">
    <property type="entry name" value="Beta/gamma_crystallin"/>
</dbReference>
<reference evidence="6 7" key="1">
    <citation type="journal article" date="2014" name="Int. J. Syst. Evol. Microbiol.">
        <title>Complete genome sequence of Corynebacterium casei LMG S-19264T (=DSM 44701T), isolated from a smear-ripened cheese.</title>
        <authorList>
            <consortium name="US DOE Joint Genome Institute (JGI-PGF)"/>
            <person name="Walter F."/>
            <person name="Albersmeier A."/>
            <person name="Kalinowski J."/>
            <person name="Ruckert C."/>
        </authorList>
    </citation>
    <scope>NUCLEOTIDE SEQUENCE [LARGE SCALE GENOMIC DNA]</scope>
    <source>
        <strain evidence="6 7">CGMCC 1.15286</strain>
    </source>
</reference>
<dbReference type="Gene3D" id="2.60.20.10">
    <property type="entry name" value="Crystallins"/>
    <property type="match status" value="2"/>
</dbReference>
<name>A0A917HRM8_9BACL</name>
<accession>A0A917HRM8</accession>
<gene>
    <name evidence="6" type="ORF">GCM10010918_51860</name>
</gene>
<dbReference type="PANTHER" id="PTHR48174">
    <property type="entry name" value="DUF946 FAMILY PROTEIN"/>
    <property type="match status" value="1"/>
</dbReference>